<sequence>MFSPQRLSSQLNENLTNYKLINTFQKINKLFLNELVEVVTSLSMSALKLFIVYKLTALTDELLHNFTRRFVKKLYFDEPLRFISRTNLLSCGLSDSNEIMMMIGDYNFVLEEDLNFVYSRLNYFKKYKKFTNLIIVLLFVMIKLGGVTSDHSRTEKIHIVYMNKQNYEKTQNIFKIRYSFEIIETL</sequence>
<dbReference type="AlphaFoldDB" id="A0A3M7RGT0"/>
<gene>
    <name evidence="2" type="ORF">BpHYR1_028735</name>
</gene>
<keyword evidence="1" id="KW-1133">Transmembrane helix</keyword>
<feature type="transmembrane region" description="Helical" evidence="1">
    <location>
        <begin position="130"/>
        <end position="148"/>
    </location>
</feature>
<comment type="caution">
    <text evidence="2">The sequence shown here is derived from an EMBL/GenBank/DDBJ whole genome shotgun (WGS) entry which is preliminary data.</text>
</comment>
<organism evidence="2 3">
    <name type="scientific">Brachionus plicatilis</name>
    <name type="common">Marine rotifer</name>
    <name type="synonym">Brachionus muelleri</name>
    <dbReference type="NCBI Taxonomy" id="10195"/>
    <lineage>
        <taxon>Eukaryota</taxon>
        <taxon>Metazoa</taxon>
        <taxon>Spiralia</taxon>
        <taxon>Gnathifera</taxon>
        <taxon>Rotifera</taxon>
        <taxon>Eurotatoria</taxon>
        <taxon>Monogononta</taxon>
        <taxon>Pseudotrocha</taxon>
        <taxon>Ploima</taxon>
        <taxon>Brachionidae</taxon>
        <taxon>Brachionus</taxon>
    </lineage>
</organism>
<keyword evidence="3" id="KW-1185">Reference proteome</keyword>
<keyword evidence="1" id="KW-0472">Membrane</keyword>
<evidence type="ECO:0000313" key="3">
    <source>
        <dbReference type="Proteomes" id="UP000276133"/>
    </source>
</evidence>
<keyword evidence="1" id="KW-0812">Transmembrane</keyword>
<evidence type="ECO:0000313" key="2">
    <source>
        <dbReference type="EMBL" id="RNA22468.1"/>
    </source>
</evidence>
<name>A0A3M7RGT0_BRAPC</name>
<accession>A0A3M7RGT0</accession>
<proteinExistence type="predicted"/>
<protein>
    <submittedName>
        <fullName evidence="2">Uncharacterized protein</fullName>
    </submittedName>
</protein>
<dbReference type="Proteomes" id="UP000276133">
    <property type="component" value="Unassembled WGS sequence"/>
</dbReference>
<dbReference type="EMBL" id="REGN01003444">
    <property type="protein sequence ID" value="RNA22468.1"/>
    <property type="molecule type" value="Genomic_DNA"/>
</dbReference>
<reference evidence="2 3" key="1">
    <citation type="journal article" date="2018" name="Sci. Rep.">
        <title>Genomic signatures of local adaptation to the degree of environmental predictability in rotifers.</title>
        <authorList>
            <person name="Franch-Gras L."/>
            <person name="Hahn C."/>
            <person name="Garcia-Roger E.M."/>
            <person name="Carmona M.J."/>
            <person name="Serra M."/>
            <person name="Gomez A."/>
        </authorList>
    </citation>
    <scope>NUCLEOTIDE SEQUENCE [LARGE SCALE GENOMIC DNA]</scope>
    <source>
        <strain evidence="2">HYR1</strain>
    </source>
</reference>
<evidence type="ECO:0000256" key="1">
    <source>
        <dbReference type="SAM" id="Phobius"/>
    </source>
</evidence>